<feature type="region of interest" description="Disordered" evidence="1">
    <location>
        <begin position="109"/>
        <end position="135"/>
    </location>
</feature>
<evidence type="ECO:0000313" key="3">
    <source>
        <dbReference type="Proteomes" id="UP001604336"/>
    </source>
</evidence>
<accession>A0ABD1Q4G6</accession>
<proteinExistence type="predicted"/>
<organism evidence="2 3">
    <name type="scientific">Abeliophyllum distichum</name>
    <dbReference type="NCBI Taxonomy" id="126358"/>
    <lineage>
        <taxon>Eukaryota</taxon>
        <taxon>Viridiplantae</taxon>
        <taxon>Streptophyta</taxon>
        <taxon>Embryophyta</taxon>
        <taxon>Tracheophyta</taxon>
        <taxon>Spermatophyta</taxon>
        <taxon>Magnoliopsida</taxon>
        <taxon>eudicotyledons</taxon>
        <taxon>Gunneridae</taxon>
        <taxon>Pentapetalae</taxon>
        <taxon>asterids</taxon>
        <taxon>lamiids</taxon>
        <taxon>Lamiales</taxon>
        <taxon>Oleaceae</taxon>
        <taxon>Forsythieae</taxon>
        <taxon>Abeliophyllum</taxon>
    </lineage>
</organism>
<comment type="caution">
    <text evidence="2">The sequence shown here is derived from an EMBL/GenBank/DDBJ whole genome shotgun (WGS) entry which is preliminary data.</text>
</comment>
<dbReference type="EMBL" id="JBFOLK010000012">
    <property type="protein sequence ID" value="KAL2471065.1"/>
    <property type="molecule type" value="Genomic_DNA"/>
</dbReference>
<gene>
    <name evidence="2" type="ORF">Adt_39201</name>
</gene>
<sequence length="135" mass="15217">MSLRLGQKWRTATNSPNKVLNWKGVFFFAGSALENLLNTFLKVSLSSPSMRTKMLVSRHSQVLQQLWRFLSGYLSSLLHRCYPQHLSATGQSHSPSLVALLFFLAKHPSKDKKKGIATEESGDKRKKIETSLQQG</sequence>
<evidence type="ECO:0000313" key="2">
    <source>
        <dbReference type="EMBL" id="KAL2471065.1"/>
    </source>
</evidence>
<evidence type="ECO:0000256" key="1">
    <source>
        <dbReference type="SAM" id="MobiDB-lite"/>
    </source>
</evidence>
<reference evidence="3" key="1">
    <citation type="submission" date="2024-07" db="EMBL/GenBank/DDBJ databases">
        <title>Two chromosome-level genome assemblies of Korean endemic species Abeliophyllum distichum and Forsythia ovata (Oleaceae).</title>
        <authorList>
            <person name="Jang H."/>
        </authorList>
    </citation>
    <scope>NUCLEOTIDE SEQUENCE [LARGE SCALE GENOMIC DNA]</scope>
</reference>
<protein>
    <submittedName>
        <fullName evidence="2">Uncharacterized protein</fullName>
    </submittedName>
</protein>
<feature type="compositionally biased region" description="Basic and acidic residues" evidence="1">
    <location>
        <begin position="114"/>
        <end position="129"/>
    </location>
</feature>
<dbReference type="AlphaFoldDB" id="A0ABD1Q4G6"/>
<keyword evidence="3" id="KW-1185">Reference proteome</keyword>
<dbReference type="Proteomes" id="UP001604336">
    <property type="component" value="Unassembled WGS sequence"/>
</dbReference>
<name>A0ABD1Q4G6_9LAMI</name>